<dbReference type="GO" id="GO:0005634">
    <property type="term" value="C:nucleus"/>
    <property type="evidence" value="ECO:0007669"/>
    <property type="project" value="UniProtKB-SubCell"/>
</dbReference>
<evidence type="ECO:0000256" key="2">
    <source>
        <dbReference type="ARBA" id="ARBA00005510"/>
    </source>
</evidence>
<keyword evidence="5" id="KW-0539">Nucleus</keyword>
<comment type="similarity">
    <text evidence="2">Belongs to the bHLH protein family.</text>
</comment>
<evidence type="ECO:0000256" key="4">
    <source>
        <dbReference type="ARBA" id="ARBA00023163"/>
    </source>
</evidence>
<dbReference type="AlphaFoldDB" id="A0A8T3C8E8"/>
<dbReference type="OrthoDB" id="775589at2759"/>
<feature type="domain" description="BHLH" evidence="7">
    <location>
        <begin position="214"/>
        <end position="264"/>
    </location>
</feature>
<dbReference type="CDD" id="cd18919">
    <property type="entry name" value="bHLH_AtBPE_like"/>
    <property type="match status" value="1"/>
</dbReference>
<dbReference type="SMART" id="SM00353">
    <property type="entry name" value="HLH"/>
    <property type="match status" value="1"/>
</dbReference>
<reference evidence="8" key="1">
    <citation type="journal article" date="2022" name="Front. Genet.">
        <title>Chromosome-Scale Assembly of the Dendrobium nobile Genome Provides Insights Into the Molecular Mechanism of the Biosynthesis of the Medicinal Active Ingredient of Dendrobium.</title>
        <authorList>
            <person name="Xu Q."/>
            <person name="Niu S.-C."/>
            <person name="Li K.-L."/>
            <person name="Zheng P.-J."/>
            <person name="Zhang X.-J."/>
            <person name="Jia Y."/>
            <person name="Liu Y."/>
            <person name="Niu Y.-X."/>
            <person name="Yu L.-H."/>
            <person name="Chen D.-F."/>
            <person name="Zhang G.-Q."/>
        </authorList>
    </citation>
    <scope>NUCLEOTIDE SEQUENCE</scope>
    <source>
        <tissue evidence="8">Leaf</tissue>
    </source>
</reference>
<evidence type="ECO:0000256" key="5">
    <source>
        <dbReference type="ARBA" id="ARBA00023242"/>
    </source>
</evidence>
<dbReference type="GO" id="GO:0046983">
    <property type="term" value="F:protein dimerization activity"/>
    <property type="evidence" value="ECO:0007669"/>
    <property type="project" value="InterPro"/>
</dbReference>
<dbReference type="PANTHER" id="PTHR12565">
    <property type="entry name" value="STEROL REGULATORY ELEMENT-BINDING PROTEIN"/>
    <property type="match status" value="1"/>
</dbReference>
<evidence type="ECO:0000256" key="3">
    <source>
        <dbReference type="ARBA" id="ARBA00023015"/>
    </source>
</evidence>
<keyword evidence="4" id="KW-0804">Transcription</keyword>
<dbReference type="FunFam" id="4.10.280.10:FF:000002">
    <property type="entry name" value="Basic helix-loop-helix transcription factor"/>
    <property type="match status" value="1"/>
</dbReference>
<comment type="caution">
    <text evidence="8">The sequence shown here is derived from an EMBL/GenBank/DDBJ whole genome shotgun (WGS) entry which is preliminary data.</text>
</comment>
<dbReference type="InterPro" id="IPR024097">
    <property type="entry name" value="bHLH_ZIP_TF"/>
</dbReference>
<sequence length="412" mass="45160">MNCGTPSPDQLRPALGLSNFNWNQSMDSLSPIFPLPASGEISSFMGNPLNSMHVNRLMQFPTDPGFAERAARYSFFSSANYGAFSGVSEAAGKPSRVSSSHCLKAKDSRMQLEMGDGEFGSGKEDSSVTDPASVLGESNAKKRKAAAKRKLKVTVENDLIAKKSRSAESTEIEKDSGMPKEERNVDEKKQGKDDGAKASEPFKDYIHVRARRGQATDSHSLAERVRREKISQRMKLLQDLVPGCNKITGKALMLDEIINYVQALQRQVEFLSMKLATVNPGLEFNLENLFSKESLLNQENASFSSSLYPMENLSASINFGHQSNEESPIPFTLANGIDTHCSIGQLDSILHQAAIMQSSLDIFGSSASQVENLWDDELNTVLQSSFGQNQDIGAPSQSFHGQLSIPHMKIEL</sequence>
<protein>
    <recommendedName>
        <fullName evidence="7">BHLH domain-containing protein</fullName>
    </recommendedName>
</protein>
<feature type="region of interest" description="Disordered" evidence="6">
    <location>
        <begin position="165"/>
        <end position="202"/>
    </location>
</feature>
<evidence type="ECO:0000313" key="8">
    <source>
        <dbReference type="EMBL" id="KAI0530721.1"/>
    </source>
</evidence>
<dbReference type="InterPro" id="IPR011598">
    <property type="entry name" value="bHLH_dom"/>
</dbReference>
<keyword evidence="3" id="KW-0805">Transcription regulation</keyword>
<dbReference type="SUPFAM" id="SSF47459">
    <property type="entry name" value="HLH, helix-loop-helix DNA-binding domain"/>
    <property type="match status" value="1"/>
</dbReference>
<dbReference type="Gene3D" id="4.10.280.10">
    <property type="entry name" value="Helix-loop-helix DNA-binding domain"/>
    <property type="match status" value="1"/>
</dbReference>
<dbReference type="InterPro" id="IPR036638">
    <property type="entry name" value="HLH_DNA-bd_sf"/>
</dbReference>
<evidence type="ECO:0000256" key="1">
    <source>
        <dbReference type="ARBA" id="ARBA00004123"/>
    </source>
</evidence>
<name>A0A8T3C8E8_DENNO</name>
<dbReference type="Pfam" id="PF00010">
    <property type="entry name" value="HLH"/>
    <property type="match status" value="1"/>
</dbReference>
<evidence type="ECO:0000313" key="9">
    <source>
        <dbReference type="Proteomes" id="UP000829196"/>
    </source>
</evidence>
<proteinExistence type="inferred from homology"/>
<comment type="subcellular location">
    <subcellularLocation>
        <location evidence="1">Nucleus</location>
    </subcellularLocation>
</comment>
<dbReference type="PROSITE" id="PS50888">
    <property type="entry name" value="BHLH"/>
    <property type="match status" value="1"/>
</dbReference>
<evidence type="ECO:0000259" key="7">
    <source>
        <dbReference type="PROSITE" id="PS50888"/>
    </source>
</evidence>
<dbReference type="SMR" id="A0A8T3C8E8"/>
<evidence type="ECO:0000256" key="6">
    <source>
        <dbReference type="SAM" id="MobiDB-lite"/>
    </source>
</evidence>
<feature type="region of interest" description="Disordered" evidence="6">
    <location>
        <begin position="114"/>
        <end position="148"/>
    </location>
</feature>
<dbReference type="GO" id="GO:0003700">
    <property type="term" value="F:DNA-binding transcription factor activity"/>
    <property type="evidence" value="ECO:0007669"/>
    <property type="project" value="TreeGrafter"/>
</dbReference>
<dbReference type="Proteomes" id="UP000829196">
    <property type="component" value="Unassembled WGS sequence"/>
</dbReference>
<dbReference type="PANTHER" id="PTHR12565:SF444">
    <property type="entry name" value="TRANSCRIPTION FACTOR BHLH62-RELATED"/>
    <property type="match status" value="1"/>
</dbReference>
<accession>A0A8T3C8E8</accession>
<organism evidence="8 9">
    <name type="scientific">Dendrobium nobile</name>
    <name type="common">Orchid</name>
    <dbReference type="NCBI Taxonomy" id="94219"/>
    <lineage>
        <taxon>Eukaryota</taxon>
        <taxon>Viridiplantae</taxon>
        <taxon>Streptophyta</taxon>
        <taxon>Embryophyta</taxon>
        <taxon>Tracheophyta</taxon>
        <taxon>Spermatophyta</taxon>
        <taxon>Magnoliopsida</taxon>
        <taxon>Liliopsida</taxon>
        <taxon>Asparagales</taxon>
        <taxon>Orchidaceae</taxon>
        <taxon>Epidendroideae</taxon>
        <taxon>Malaxideae</taxon>
        <taxon>Dendrobiinae</taxon>
        <taxon>Dendrobium</taxon>
    </lineage>
</organism>
<gene>
    <name evidence="8" type="ORF">KFK09_000269</name>
</gene>
<dbReference type="EMBL" id="JAGYWB010000001">
    <property type="protein sequence ID" value="KAI0530721.1"/>
    <property type="molecule type" value="Genomic_DNA"/>
</dbReference>
<keyword evidence="9" id="KW-1185">Reference proteome</keyword>